<dbReference type="Proteomes" id="UP001280897">
    <property type="component" value="Unassembled WGS sequence"/>
</dbReference>
<evidence type="ECO:0000256" key="12">
    <source>
        <dbReference type="ARBA" id="ARBA00057569"/>
    </source>
</evidence>
<comment type="subcellular location">
    <subcellularLocation>
        <location evidence="1 13">Cell membrane</location>
        <topology evidence="1 13">Multi-pass membrane protein</topology>
    </subcellularLocation>
</comment>
<keyword evidence="2 13" id="KW-1003">Cell membrane</keyword>
<dbReference type="RefSeq" id="WP_056985117.1">
    <property type="nucleotide sequence ID" value="NZ_CP018763.1"/>
</dbReference>
<dbReference type="SUPFAM" id="SSF56024">
    <property type="entry name" value="Phospholipase D/nuclease"/>
    <property type="match status" value="2"/>
</dbReference>
<evidence type="ECO:0000256" key="5">
    <source>
        <dbReference type="ARBA" id="ARBA00022692"/>
    </source>
</evidence>
<evidence type="ECO:0000256" key="7">
    <source>
        <dbReference type="ARBA" id="ARBA00022989"/>
    </source>
</evidence>
<dbReference type="InterPro" id="IPR025202">
    <property type="entry name" value="PLD-like_dom"/>
</dbReference>
<keyword evidence="4 13" id="KW-0808">Transferase</keyword>
<dbReference type="EMBL" id="JAWJAV010000002">
    <property type="protein sequence ID" value="MDV2620977.1"/>
    <property type="molecule type" value="Genomic_DNA"/>
</dbReference>
<comment type="catalytic activity">
    <reaction evidence="13">
        <text>2 a 1,2-diacyl-sn-glycero-3-phospho-(1'-sn-glycerol) = a cardiolipin + glycerol</text>
        <dbReference type="Rhea" id="RHEA:31451"/>
        <dbReference type="ChEBI" id="CHEBI:17754"/>
        <dbReference type="ChEBI" id="CHEBI:62237"/>
        <dbReference type="ChEBI" id="CHEBI:64716"/>
    </reaction>
</comment>
<dbReference type="InterPro" id="IPR027379">
    <property type="entry name" value="CLS_N"/>
</dbReference>
<dbReference type="InterPro" id="IPR001736">
    <property type="entry name" value="PLipase_D/transphosphatidylase"/>
</dbReference>
<dbReference type="GO" id="GO:0008808">
    <property type="term" value="F:cardiolipin synthase activity"/>
    <property type="evidence" value="ECO:0007669"/>
    <property type="project" value="UniProtKB-UniRule"/>
</dbReference>
<reference evidence="16" key="1">
    <citation type="journal article" date="2023" name="PeerJ">
        <title>Selection and evaluation of lactic acid bacteria from chicken feces in Thailand as potential probiotics.</title>
        <authorList>
            <person name="Khurajog B."/>
            <person name="Disastra Y."/>
            <person name="Lawwyne L.D."/>
            <person name="Sirichokchatchawan W."/>
            <person name="Niyomtham W."/>
            <person name="Yindee J."/>
            <person name="Hampson D.J."/>
            <person name="Prapasarakul N."/>
        </authorList>
    </citation>
    <scope>NUCLEOTIDE SEQUENCE</scope>
    <source>
        <strain evidence="16">BF9</strain>
    </source>
</reference>
<keyword evidence="11 13" id="KW-1208">Phospholipid metabolism</keyword>
<feature type="active site" evidence="13">
    <location>
        <position position="224"/>
    </location>
</feature>
<evidence type="ECO:0000256" key="8">
    <source>
        <dbReference type="ARBA" id="ARBA00023098"/>
    </source>
</evidence>
<dbReference type="NCBIfam" id="TIGR04265">
    <property type="entry name" value="bac_cardiolipin"/>
    <property type="match status" value="1"/>
</dbReference>
<evidence type="ECO:0000313" key="17">
    <source>
        <dbReference type="Proteomes" id="UP001280897"/>
    </source>
</evidence>
<feature type="active site" evidence="13">
    <location>
        <position position="408"/>
    </location>
</feature>
<evidence type="ECO:0000256" key="1">
    <source>
        <dbReference type="ARBA" id="ARBA00004651"/>
    </source>
</evidence>
<organism evidence="16 17">
    <name type="scientific">Pediococcus acidilactici</name>
    <dbReference type="NCBI Taxonomy" id="1254"/>
    <lineage>
        <taxon>Bacteria</taxon>
        <taxon>Bacillati</taxon>
        <taxon>Bacillota</taxon>
        <taxon>Bacilli</taxon>
        <taxon>Lactobacillales</taxon>
        <taxon>Lactobacillaceae</taxon>
        <taxon>Pediococcus</taxon>
        <taxon>Pediococcus acidilactici group</taxon>
    </lineage>
</organism>
<dbReference type="FunFam" id="3.30.870.10:FF:000021">
    <property type="entry name" value="Cardiolipin synthase"/>
    <property type="match status" value="1"/>
</dbReference>
<dbReference type="FunFam" id="3.30.870.10:FF:000014">
    <property type="entry name" value="Cardiolipin synthase"/>
    <property type="match status" value="1"/>
</dbReference>
<keyword evidence="6" id="KW-0677">Repeat</keyword>
<reference evidence="16" key="2">
    <citation type="submission" date="2023-10" db="EMBL/GenBank/DDBJ databases">
        <authorList>
            <person name="Khurajog B."/>
        </authorList>
    </citation>
    <scope>NUCLEOTIDE SEQUENCE</scope>
    <source>
        <strain evidence="16">BF9</strain>
    </source>
</reference>
<evidence type="ECO:0000256" key="3">
    <source>
        <dbReference type="ARBA" id="ARBA00022516"/>
    </source>
</evidence>
<keyword evidence="7 13" id="KW-1133">Transmembrane helix</keyword>
<feature type="active site" evidence="13">
    <location>
        <position position="406"/>
    </location>
</feature>
<keyword evidence="9 13" id="KW-0472">Membrane</keyword>
<dbReference type="PANTHER" id="PTHR21248:SF22">
    <property type="entry name" value="PHOSPHOLIPASE D"/>
    <property type="match status" value="1"/>
</dbReference>
<evidence type="ECO:0000313" key="16">
    <source>
        <dbReference type="EMBL" id="MDV2620977.1"/>
    </source>
</evidence>
<dbReference type="CDD" id="cd09112">
    <property type="entry name" value="PLDc_CLS_2"/>
    <property type="match status" value="1"/>
</dbReference>
<evidence type="ECO:0000259" key="15">
    <source>
        <dbReference type="PROSITE" id="PS50035"/>
    </source>
</evidence>
<evidence type="ECO:0000256" key="11">
    <source>
        <dbReference type="ARBA" id="ARBA00023264"/>
    </source>
</evidence>
<sequence length="488" mass="56109">MALQILKWIVDGVLILNVAGALYTVFRQRRDIAATWAWLLVLCFLPLFGFVIYAFVGRKLPENKLFPLKSKTRLELDQIMEHQRKELKETTLTAADQVVKDSAGMVQFFSRTDYAFLTRRNNVKIITDGHALFEDMFAEIKKAQKHIHVEFYTIYDDQIGNDLRKLLEQKAKEGVEVKVLWDSWGSMGTKRSFFKKLNELGGQAFPFLGTRSALTDFRLNFRDHRKIVVIDGKIGYVGGFNVGDQYLGRKEKFGYWRDTHLKIVGSGVYSLQSRFILDWNATDRAHPISEEFKPGSVYFPVAEVKGHTSLQIVSSGPDSDIEKIKMGYLKMINAAKKSIWIQSPYLIPDDSVLDALRLAANSGIDVRIMVPCKPDHVFVYRATQYYAWQCAKWGIKVYYYNNGFLHAKTMVVDGKVSSVGSANLDFRSFKLNFEVNAFMYDENIAHQLEEIFLKDIENSSLQTVGIFNRQSRWLKFKQTFSRLLSPIL</sequence>
<dbReference type="GO" id="GO:0032049">
    <property type="term" value="P:cardiolipin biosynthetic process"/>
    <property type="evidence" value="ECO:0007669"/>
    <property type="project" value="UniProtKB-UniRule"/>
</dbReference>
<accession>A0AAW8YFR2</accession>
<evidence type="ECO:0000256" key="4">
    <source>
        <dbReference type="ARBA" id="ARBA00022679"/>
    </source>
</evidence>
<evidence type="ECO:0000256" key="9">
    <source>
        <dbReference type="ARBA" id="ARBA00023136"/>
    </source>
</evidence>
<dbReference type="GeneID" id="57366867"/>
<feature type="active site" evidence="13">
    <location>
        <position position="226"/>
    </location>
</feature>
<keyword evidence="5 13" id="KW-0812">Transmembrane</keyword>
<feature type="transmembrane region" description="Helical" evidence="13">
    <location>
        <begin position="6"/>
        <end position="26"/>
    </location>
</feature>
<evidence type="ECO:0000256" key="14">
    <source>
        <dbReference type="NCBIfam" id="TIGR04265"/>
    </source>
</evidence>
<feature type="domain" description="PLD phosphodiesterase" evidence="15">
    <location>
        <begin position="401"/>
        <end position="428"/>
    </location>
</feature>
<evidence type="ECO:0000256" key="10">
    <source>
        <dbReference type="ARBA" id="ARBA00023209"/>
    </source>
</evidence>
<dbReference type="InterPro" id="IPR030874">
    <property type="entry name" value="Cardiolipin_synth_Firmi"/>
</dbReference>
<proteinExistence type="inferred from homology"/>
<evidence type="ECO:0000256" key="13">
    <source>
        <dbReference type="HAMAP-Rule" id="MF_01916"/>
    </source>
</evidence>
<feature type="transmembrane region" description="Helical" evidence="13">
    <location>
        <begin position="33"/>
        <end position="56"/>
    </location>
</feature>
<comment type="function">
    <text evidence="12 13">Catalyzes the reversible phosphatidyl group transfer from one phosphatidylglycerol molecule to another to form cardiolipin (CL) (diphosphatidylglycerol) and glycerol.</text>
</comment>
<dbReference type="SMART" id="SM00155">
    <property type="entry name" value="PLDc"/>
    <property type="match status" value="2"/>
</dbReference>
<dbReference type="Pfam" id="PF13091">
    <property type="entry name" value="PLDc_2"/>
    <property type="match status" value="2"/>
</dbReference>
<dbReference type="GO" id="GO:0005886">
    <property type="term" value="C:plasma membrane"/>
    <property type="evidence" value="ECO:0007669"/>
    <property type="project" value="UniProtKB-SubCell"/>
</dbReference>
<feature type="active site" evidence="13">
    <location>
        <position position="413"/>
    </location>
</feature>
<gene>
    <name evidence="16" type="primary">cls</name>
    <name evidence="16" type="ORF">R0G89_04430</name>
</gene>
<name>A0AAW8YFR2_PEDAC</name>
<dbReference type="Pfam" id="PF13396">
    <property type="entry name" value="PLDc_N"/>
    <property type="match status" value="1"/>
</dbReference>
<dbReference type="AlphaFoldDB" id="A0AAW8YFR2"/>
<feature type="domain" description="PLD phosphodiesterase" evidence="15">
    <location>
        <begin position="219"/>
        <end position="246"/>
    </location>
</feature>
<evidence type="ECO:0000256" key="6">
    <source>
        <dbReference type="ARBA" id="ARBA00022737"/>
    </source>
</evidence>
<dbReference type="InterPro" id="IPR022924">
    <property type="entry name" value="Cardiolipin_synthase"/>
</dbReference>
<dbReference type="EC" id="2.7.8.-" evidence="13 14"/>
<dbReference type="PANTHER" id="PTHR21248">
    <property type="entry name" value="CARDIOLIPIN SYNTHASE"/>
    <property type="match status" value="1"/>
</dbReference>
<dbReference type="HAMAP" id="MF_01916">
    <property type="entry name" value="Cardiolipin_synth_Cls"/>
    <property type="match status" value="1"/>
</dbReference>
<keyword evidence="8 13" id="KW-0443">Lipid metabolism</keyword>
<keyword evidence="10 13" id="KW-0594">Phospholipid biosynthesis</keyword>
<protein>
    <recommendedName>
        <fullName evidence="13 14">Cardiolipin synthase</fullName>
        <shortName evidence="13">CL synthase</shortName>
        <ecNumber evidence="13 14">2.7.8.-</ecNumber>
    </recommendedName>
</protein>
<comment type="caution">
    <text evidence="16">The sequence shown here is derived from an EMBL/GenBank/DDBJ whole genome shotgun (WGS) entry which is preliminary data.</text>
</comment>
<keyword evidence="3 13" id="KW-0444">Lipid biosynthesis</keyword>
<comment type="similarity">
    <text evidence="13">Belongs to the phospholipase D family. Cardiolipin synthase subfamily.</text>
</comment>
<feature type="active site" evidence="13">
    <location>
        <position position="231"/>
    </location>
</feature>
<dbReference type="PROSITE" id="PS50035">
    <property type="entry name" value="PLD"/>
    <property type="match status" value="2"/>
</dbReference>
<dbReference type="CDD" id="cd09110">
    <property type="entry name" value="PLDc_CLS_1"/>
    <property type="match status" value="1"/>
</dbReference>
<dbReference type="Gene3D" id="3.30.870.10">
    <property type="entry name" value="Endonuclease Chain A"/>
    <property type="match status" value="2"/>
</dbReference>
<evidence type="ECO:0000256" key="2">
    <source>
        <dbReference type="ARBA" id="ARBA00022475"/>
    </source>
</evidence>